<dbReference type="GO" id="GO:0033644">
    <property type="term" value="C:host cell membrane"/>
    <property type="evidence" value="ECO:0007669"/>
    <property type="project" value="UniProtKB-SubCell"/>
</dbReference>
<comment type="subcellular location">
    <subcellularLocation>
        <location evidence="1">Host membrane</location>
        <topology evidence="1">Multi-pass membrane protein</topology>
    </subcellularLocation>
</comment>
<organism evidence="6">
    <name type="scientific">Myoviridae sp. ctR2338</name>
    <dbReference type="NCBI Taxonomy" id="2827608"/>
    <lineage>
        <taxon>Viruses</taxon>
        <taxon>Duplodnaviria</taxon>
        <taxon>Heunggongvirae</taxon>
        <taxon>Uroviricota</taxon>
        <taxon>Caudoviricetes</taxon>
    </lineage>
</organism>
<keyword evidence="3 5" id="KW-1133">Transmembrane helix</keyword>
<keyword evidence="2 5" id="KW-0812">Transmembrane</keyword>
<keyword evidence="4 5" id="KW-0472">Membrane</keyword>
<dbReference type="Pfam" id="PF05105">
    <property type="entry name" value="Phage_holin_4_1"/>
    <property type="match status" value="1"/>
</dbReference>
<evidence type="ECO:0000313" key="6">
    <source>
        <dbReference type="EMBL" id="DAD71533.1"/>
    </source>
</evidence>
<feature type="transmembrane region" description="Helical" evidence="5">
    <location>
        <begin position="68"/>
        <end position="87"/>
    </location>
</feature>
<reference evidence="6" key="1">
    <citation type="journal article" date="2021" name="Proc. Natl. Acad. Sci. U.S.A.">
        <title>A Catalog of Tens of Thousands of Viruses from Human Metagenomes Reveals Hidden Associations with Chronic Diseases.</title>
        <authorList>
            <person name="Tisza M.J."/>
            <person name="Buck C.B."/>
        </authorList>
    </citation>
    <scope>NUCLEOTIDE SEQUENCE</scope>
    <source>
        <strain evidence="6">CtR2338</strain>
    </source>
</reference>
<dbReference type="EMBL" id="BK015883">
    <property type="protein sequence ID" value="DAD71533.1"/>
    <property type="molecule type" value="Genomic_DNA"/>
</dbReference>
<protein>
    <submittedName>
        <fullName evidence="6">Holin</fullName>
    </submittedName>
</protein>
<feature type="transmembrane region" description="Helical" evidence="5">
    <location>
        <begin position="93"/>
        <end position="111"/>
    </location>
</feature>
<evidence type="ECO:0000256" key="4">
    <source>
        <dbReference type="ARBA" id="ARBA00023136"/>
    </source>
</evidence>
<evidence type="ECO:0000256" key="2">
    <source>
        <dbReference type="ARBA" id="ARBA00022692"/>
    </source>
</evidence>
<accession>A0A8S5LN96</accession>
<name>A0A8S5LN96_9CAUD</name>
<evidence type="ECO:0000256" key="3">
    <source>
        <dbReference type="ARBA" id="ARBA00022989"/>
    </source>
</evidence>
<sequence>MNNINTIKGVVTAIAALLSALLGTLYVPVLLMVLCNIIDYATGLMAAKNRPDGGISSYRSIKGIKKKVSMWLLVVVGAVLDQLLLYATHTIGISIPIKFLVACVVAIWIICNEIISILENMIDIGIAVPTFLMPLVKNIKSQTEHIADQKESEEK</sequence>
<dbReference type="NCBIfam" id="TIGR01593">
    <property type="entry name" value="holin_tox_secr"/>
    <property type="match status" value="1"/>
</dbReference>
<proteinExistence type="predicted"/>
<dbReference type="InterPro" id="IPR006480">
    <property type="entry name" value="Phage_holin_4_1"/>
</dbReference>
<evidence type="ECO:0000256" key="5">
    <source>
        <dbReference type="SAM" id="Phobius"/>
    </source>
</evidence>
<evidence type="ECO:0000256" key="1">
    <source>
        <dbReference type="ARBA" id="ARBA00004301"/>
    </source>
</evidence>